<name>A0ABD5U7H7_9EURY</name>
<sequence length="245" mass="25678">MAVERDRHGIVDGVRSDATRLHGLWMAAAFPKLRRTHAVMGHWRPRSTGGRTLFRAWSLLGSVALLVGYPLLVLGFGTRAVSRRLDGTTTRLGIGGAVVLAAVVWGLLTLLARVQFPASGFLAVASASVVAVVSVALAGVFTRVGGRATTVALAYPAATNALFLPPVVAALSSPTLASVVLPESTTLARWLLDTVLVVGDLNAVLRDAFDLRGAGHVAMWFALAVPVGWFLGCVVTLADAVRPAR</sequence>
<protein>
    <recommendedName>
        <fullName evidence="4">ABC transporter permease</fullName>
    </recommendedName>
</protein>
<feature type="transmembrane region" description="Helical" evidence="1">
    <location>
        <begin position="92"/>
        <end position="112"/>
    </location>
</feature>
<organism evidence="2 3">
    <name type="scientific">Halomarina ordinaria</name>
    <dbReference type="NCBI Taxonomy" id="3033939"/>
    <lineage>
        <taxon>Archaea</taxon>
        <taxon>Methanobacteriati</taxon>
        <taxon>Methanobacteriota</taxon>
        <taxon>Stenosarchaea group</taxon>
        <taxon>Halobacteria</taxon>
        <taxon>Halobacteriales</taxon>
        <taxon>Natronomonadaceae</taxon>
        <taxon>Halomarina</taxon>
    </lineage>
</organism>
<evidence type="ECO:0000313" key="3">
    <source>
        <dbReference type="Proteomes" id="UP001596406"/>
    </source>
</evidence>
<accession>A0ABD5U7H7</accession>
<evidence type="ECO:0008006" key="4">
    <source>
        <dbReference type="Google" id="ProtNLM"/>
    </source>
</evidence>
<gene>
    <name evidence="2" type="ORF">ACFQHK_08010</name>
</gene>
<feature type="transmembrane region" description="Helical" evidence="1">
    <location>
        <begin position="56"/>
        <end position="80"/>
    </location>
</feature>
<evidence type="ECO:0000313" key="2">
    <source>
        <dbReference type="EMBL" id="MFC6836452.1"/>
    </source>
</evidence>
<keyword evidence="1" id="KW-0812">Transmembrane</keyword>
<keyword evidence="1" id="KW-0472">Membrane</keyword>
<dbReference type="EMBL" id="JBHSXM010000001">
    <property type="protein sequence ID" value="MFC6836452.1"/>
    <property type="molecule type" value="Genomic_DNA"/>
</dbReference>
<dbReference type="Proteomes" id="UP001596406">
    <property type="component" value="Unassembled WGS sequence"/>
</dbReference>
<comment type="caution">
    <text evidence="2">The sequence shown here is derived from an EMBL/GenBank/DDBJ whole genome shotgun (WGS) entry which is preliminary data.</text>
</comment>
<proteinExistence type="predicted"/>
<keyword evidence="1" id="KW-1133">Transmembrane helix</keyword>
<feature type="transmembrane region" description="Helical" evidence="1">
    <location>
        <begin position="162"/>
        <end position="181"/>
    </location>
</feature>
<dbReference type="RefSeq" id="WP_304448136.1">
    <property type="nucleotide sequence ID" value="NZ_JARRAH010000001.1"/>
</dbReference>
<evidence type="ECO:0000256" key="1">
    <source>
        <dbReference type="SAM" id="Phobius"/>
    </source>
</evidence>
<dbReference type="AlphaFoldDB" id="A0ABD5U7H7"/>
<reference evidence="2 3" key="1">
    <citation type="journal article" date="2019" name="Int. J. Syst. Evol. Microbiol.">
        <title>The Global Catalogue of Microorganisms (GCM) 10K type strain sequencing project: providing services to taxonomists for standard genome sequencing and annotation.</title>
        <authorList>
            <consortium name="The Broad Institute Genomics Platform"/>
            <consortium name="The Broad Institute Genome Sequencing Center for Infectious Disease"/>
            <person name="Wu L."/>
            <person name="Ma J."/>
        </authorList>
    </citation>
    <scope>NUCLEOTIDE SEQUENCE [LARGE SCALE GENOMIC DNA]</scope>
    <source>
        <strain evidence="2 3">PSRA2</strain>
    </source>
</reference>
<feature type="transmembrane region" description="Helical" evidence="1">
    <location>
        <begin position="118"/>
        <end position="141"/>
    </location>
</feature>
<keyword evidence="3" id="KW-1185">Reference proteome</keyword>
<feature type="transmembrane region" description="Helical" evidence="1">
    <location>
        <begin position="217"/>
        <end position="238"/>
    </location>
</feature>